<dbReference type="Proteomes" id="UP000240904">
    <property type="component" value="Unassembled WGS sequence"/>
</dbReference>
<accession>A0A2T3N1I8</accession>
<dbReference type="AlphaFoldDB" id="A0A2T3N1I8"/>
<feature type="transmembrane region" description="Helical" evidence="1">
    <location>
        <begin position="6"/>
        <end position="24"/>
    </location>
</feature>
<gene>
    <name evidence="2" type="ORF">C9I89_06410</name>
</gene>
<evidence type="ECO:0000256" key="1">
    <source>
        <dbReference type="SAM" id="Phobius"/>
    </source>
</evidence>
<protein>
    <submittedName>
        <fullName evidence="2">Uncharacterized protein</fullName>
    </submittedName>
</protein>
<keyword evidence="1" id="KW-0812">Transmembrane</keyword>
<proteinExistence type="predicted"/>
<sequence>MGRFFGLNGIFLGLLLSVTGYLIASHLFPNQNMSVVLAEEDVAEGETNLEQATQEGIAIATKD</sequence>
<keyword evidence="1" id="KW-1133">Transmembrane helix</keyword>
<name>A0A2T3N1I8_9GAMM</name>
<evidence type="ECO:0000313" key="3">
    <source>
        <dbReference type="Proteomes" id="UP000240904"/>
    </source>
</evidence>
<dbReference type="EMBL" id="PYMC01000003">
    <property type="protein sequence ID" value="PSW06138.1"/>
    <property type="molecule type" value="Genomic_DNA"/>
</dbReference>
<evidence type="ECO:0000313" key="2">
    <source>
        <dbReference type="EMBL" id="PSW06138.1"/>
    </source>
</evidence>
<comment type="caution">
    <text evidence="2">The sequence shown here is derived from an EMBL/GenBank/DDBJ whole genome shotgun (WGS) entry which is preliminary data.</text>
</comment>
<organism evidence="2 3">
    <name type="scientific">Photobacterium lipolyticum</name>
    <dbReference type="NCBI Taxonomy" id="266810"/>
    <lineage>
        <taxon>Bacteria</taxon>
        <taxon>Pseudomonadati</taxon>
        <taxon>Pseudomonadota</taxon>
        <taxon>Gammaproteobacteria</taxon>
        <taxon>Vibrionales</taxon>
        <taxon>Vibrionaceae</taxon>
        <taxon>Photobacterium</taxon>
    </lineage>
</organism>
<keyword evidence="3" id="KW-1185">Reference proteome</keyword>
<reference evidence="2 3" key="1">
    <citation type="submission" date="2018-03" db="EMBL/GenBank/DDBJ databases">
        <title>Whole genome sequencing of Histamine producing bacteria.</title>
        <authorList>
            <person name="Butler K."/>
        </authorList>
    </citation>
    <scope>NUCLEOTIDE SEQUENCE [LARGE SCALE GENOMIC DNA]</scope>
    <source>
        <strain evidence="2 3">DSM 16190</strain>
    </source>
</reference>
<keyword evidence="1" id="KW-0472">Membrane</keyword>